<accession>A0A168QN69</accession>
<protein>
    <submittedName>
        <fullName evidence="2">Uncharacterized protein</fullName>
    </submittedName>
</protein>
<feature type="signal peptide" evidence="1">
    <location>
        <begin position="1"/>
        <end position="20"/>
    </location>
</feature>
<feature type="chain" id="PRO_5007899971" evidence="1">
    <location>
        <begin position="21"/>
        <end position="147"/>
    </location>
</feature>
<dbReference type="InParanoid" id="A0A168QN69"/>
<organism evidence="2">
    <name type="scientific">Absidia glauca</name>
    <name type="common">Pin mould</name>
    <dbReference type="NCBI Taxonomy" id="4829"/>
    <lineage>
        <taxon>Eukaryota</taxon>
        <taxon>Fungi</taxon>
        <taxon>Fungi incertae sedis</taxon>
        <taxon>Mucoromycota</taxon>
        <taxon>Mucoromycotina</taxon>
        <taxon>Mucoromycetes</taxon>
        <taxon>Mucorales</taxon>
        <taxon>Cunninghamellaceae</taxon>
        <taxon>Absidia</taxon>
    </lineage>
</organism>
<dbReference type="EMBL" id="LT554419">
    <property type="protein sequence ID" value="SAM05157.1"/>
    <property type="molecule type" value="Genomic_DNA"/>
</dbReference>
<dbReference type="Proteomes" id="UP000078561">
    <property type="component" value="Unassembled WGS sequence"/>
</dbReference>
<proteinExistence type="predicted"/>
<evidence type="ECO:0000256" key="1">
    <source>
        <dbReference type="SAM" id="SignalP"/>
    </source>
</evidence>
<name>A0A168QN69_ABSGL</name>
<reference evidence="2" key="1">
    <citation type="submission" date="2016-04" db="EMBL/GenBank/DDBJ databases">
        <authorList>
            <person name="Evans L.H."/>
            <person name="Alamgir A."/>
            <person name="Owens N."/>
            <person name="Weber N.D."/>
            <person name="Virtaneva K."/>
            <person name="Barbian K."/>
            <person name="Babar A."/>
            <person name="Rosenke K."/>
        </authorList>
    </citation>
    <scope>NUCLEOTIDE SEQUENCE [LARGE SCALE GENOMIC DNA]</scope>
    <source>
        <strain evidence="2">CBS 101.48</strain>
    </source>
</reference>
<gene>
    <name evidence="2" type="primary">ABSGL_11023.1 scaffold 12038</name>
</gene>
<dbReference type="AlphaFoldDB" id="A0A168QN69"/>
<keyword evidence="1" id="KW-0732">Signal</keyword>
<sequence length="147" mass="15579">MMRQYTLVFFFLALISVAFALGHGYRGHGGHRGHGHHGPGHRGSGGVTKRKSLLGKLCGWTLDCGFGFLYCIDGTCQKKVAGRDCVGEGDLYTGDGSTEALVRGMLTAALATVGSSRNAVLNMPKGKAGALKERLSVSAMIKRPRVN</sequence>
<evidence type="ECO:0000313" key="3">
    <source>
        <dbReference type="Proteomes" id="UP000078561"/>
    </source>
</evidence>
<evidence type="ECO:0000313" key="2">
    <source>
        <dbReference type="EMBL" id="SAM05157.1"/>
    </source>
</evidence>
<keyword evidence="3" id="KW-1185">Reference proteome</keyword>